<feature type="region of interest" description="Disordered" evidence="1">
    <location>
        <begin position="1"/>
        <end position="81"/>
    </location>
</feature>
<sequence>MRPTAKARPIHRNDEAEDDSDDSPTGHTPVPPATGSATSSGDGKAAPKTSPPAKGPPVKAKAAVPTPSFKASGPPVPDPANAPHSHFFPPLGGSWPYSLLGAGGGGVHVYFPPYVATPALHHVAAYEYSLTLVAKAIPPKSMPPRSRPHHSVVPPRFSPCAGLATGMDQPKTAKPLAPLRVQHHLVIWQLKVDYLRVVPPANPAIAVVPLSETLTDDFPFHAVFNVADNRFDPKVPLLVVDPVLKSWKRNQGVEYPKGLVLRIG</sequence>
<evidence type="ECO:0000256" key="1">
    <source>
        <dbReference type="SAM" id="MobiDB-lite"/>
    </source>
</evidence>
<dbReference type="OrthoDB" id="10620412at2759"/>
<protein>
    <submittedName>
        <fullName evidence="2">Uncharacterized protein</fullName>
    </submittedName>
</protein>
<name>A0A1Q9CFS8_SYMMI</name>
<gene>
    <name evidence="2" type="ORF">AK812_SmicGene37643</name>
</gene>
<accession>A0A1Q9CFS8</accession>
<keyword evidence="3" id="KW-1185">Reference proteome</keyword>
<proteinExistence type="predicted"/>
<feature type="compositionally biased region" description="Low complexity" evidence="1">
    <location>
        <begin position="56"/>
        <end position="67"/>
    </location>
</feature>
<dbReference type="EMBL" id="LSRX01001251">
    <property type="protein sequence ID" value="OLP81784.1"/>
    <property type="molecule type" value="Genomic_DNA"/>
</dbReference>
<dbReference type="AlphaFoldDB" id="A0A1Q9CFS8"/>
<evidence type="ECO:0000313" key="2">
    <source>
        <dbReference type="EMBL" id="OLP81784.1"/>
    </source>
</evidence>
<evidence type="ECO:0000313" key="3">
    <source>
        <dbReference type="Proteomes" id="UP000186817"/>
    </source>
</evidence>
<organism evidence="2 3">
    <name type="scientific">Symbiodinium microadriaticum</name>
    <name type="common">Dinoflagellate</name>
    <name type="synonym">Zooxanthella microadriatica</name>
    <dbReference type="NCBI Taxonomy" id="2951"/>
    <lineage>
        <taxon>Eukaryota</taxon>
        <taxon>Sar</taxon>
        <taxon>Alveolata</taxon>
        <taxon>Dinophyceae</taxon>
        <taxon>Suessiales</taxon>
        <taxon>Symbiodiniaceae</taxon>
        <taxon>Symbiodinium</taxon>
    </lineage>
</organism>
<dbReference type="Proteomes" id="UP000186817">
    <property type="component" value="Unassembled WGS sequence"/>
</dbReference>
<comment type="caution">
    <text evidence="2">The sequence shown here is derived from an EMBL/GenBank/DDBJ whole genome shotgun (WGS) entry which is preliminary data.</text>
</comment>
<reference evidence="2 3" key="1">
    <citation type="submission" date="2016-02" db="EMBL/GenBank/DDBJ databases">
        <title>Genome analysis of coral dinoflagellate symbionts highlights evolutionary adaptations to a symbiotic lifestyle.</title>
        <authorList>
            <person name="Aranda M."/>
            <person name="Li Y."/>
            <person name="Liew Y.J."/>
            <person name="Baumgarten S."/>
            <person name="Simakov O."/>
            <person name="Wilson M."/>
            <person name="Piel J."/>
            <person name="Ashoor H."/>
            <person name="Bougouffa S."/>
            <person name="Bajic V.B."/>
            <person name="Ryu T."/>
            <person name="Ravasi T."/>
            <person name="Bayer T."/>
            <person name="Micklem G."/>
            <person name="Kim H."/>
            <person name="Bhak J."/>
            <person name="Lajeunesse T.C."/>
            <person name="Voolstra C.R."/>
        </authorList>
    </citation>
    <scope>NUCLEOTIDE SEQUENCE [LARGE SCALE GENOMIC DNA]</scope>
    <source>
        <strain evidence="2 3">CCMP2467</strain>
    </source>
</reference>